<dbReference type="EnsemblMetazoa" id="Aqu2.1.43336_001">
    <property type="protein sequence ID" value="Aqu2.1.43336_001"/>
    <property type="gene ID" value="Aqu2.1.43336"/>
</dbReference>
<dbReference type="OrthoDB" id="200954at2759"/>
<dbReference type="Proteomes" id="UP000007879">
    <property type="component" value="Unassembled WGS sequence"/>
</dbReference>
<evidence type="ECO:0000313" key="7">
    <source>
        <dbReference type="EnsemblMetazoa" id="Aqu2.1.43336_001"/>
    </source>
</evidence>
<dbReference type="OMA" id="HEVPHHI"/>
<keyword evidence="3 5" id="KW-1133">Transmembrane helix</keyword>
<dbReference type="InterPro" id="IPR003689">
    <property type="entry name" value="ZIP"/>
</dbReference>
<dbReference type="PANTHER" id="PTHR16950">
    <property type="entry name" value="ZINC TRANSPORTER SLC39A7 HISTIDINE-RICH MEMBRANE PROTEIN KE4"/>
    <property type="match status" value="1"/>
</dbReference>
<reference evidence="8" key="1">
    <citation type="journal article" date="2010" name="Nature">
        <title>The Amphimedon queenslandica genome and the evolution of animal complexity.</title>
        <authorList>
            <person name="Srivastava M."/>
            <person name="Simakov O."/>
            <person name="Chapman J."/>
            <person name="Fahey B."/>
            <person name="Gauthier M.E."/>
            <person name="Mitros T."/>
            <person name="Richards G.S."/>
            <person name="Conaco C."/>
            <person name="Dacre M."/>
            <person name="Hellsten U."/>
            <person name="Larroux C."/>
            <person name="Putnam N.H."/>
            <person name="Stanke M."/>
            <person name="Adamska M."/>
            <person name="Darling A."/>
            <person name="Degnan S.M."/>
            <person name="Oakley T.H."/>
            <person name="Plachetzki D.C."/>
            <person name="Zhai Y."/>
            <person name="Adamski M."/>
            <person name="Calcino A."/>
            <person name="Cummins S.F."/>
            <person name="Goodstein D.M."/>
            <person name="Harris C."/>
            <person name="Jackson D.J."/>
            <person name="Leys S.P."/>
            <person name="Shu S."/>
            <person name="Woodcroft B.J."/>
            <person name="Vervoort M."/>
            <person name="Kosik K.S."/>
            <person name="Manning G."/>
            <person name="Degnan B.M."/>
            <person name="Rokhsar D.S."/>
        </authorList>
    </citation>
    <scope>NUCLEOTIDE SEQUENCE [LARGE SCALE GENOMIC DNA]</scope>
</reference>
<dbReference type="eggNOG" id="KOG2694">
    <property type="taxonomic scope" value="Eukaryota"/>
</dbReference>
<feature type="transmembrane region" description="Helical" evidence="5">
    <location>
        <begin position="235"/>
        <end position="255"/>
    </location>
</feature>
<evidence type="ECO:0000256" key="3">
    <source>
        <dbReference type="ARBA" id="ARBA00022989"/>
    </source>
</evidence>
<evidence type="ECO:0008006" key="9">
    <source>
        <dbReference type="Google" id="ProtNLM"/>
    </source>
</evidence>
<keyword evidence="4 5" id="KW-0472">Membrane</keyword>
<proteinExistence type="predicted"/>
<sequence>MELTKKKRRLTLLLFILLVVALSSAGAHIHSQKVRSDGDTTVVVSARVWLMGLCSATAVSSCGILPLLFTRCIDLRAVDGGSVSLRLVLSFAVGSLLGDVWLHLLPEAWGQVEWEDGHEGDKREVKASLQRRGMWIILGLVTFMTVEKLAKHIETISTTPSNDNNNKKRHISGYLNLLANITDNFTHGLAIAASYLVSPLVGLLTTLAILCHEIPHEIGDFAILLRSGFSCPDAAIAQLVTASGGLVGVVVGFSAQYVGQCTLWMLPFSAGGFLYIALVSILPELMEDSVASVKQVCGVLLGIIIMAAVTIVEKKSCSAMPDAIGYHYL</sequence>
<evidence type="ECO:0000256" key="5">
    <source>
        <dbReference type="SAM" id="Phobius"/>
    </source>
</evidence>
<feature type="chain" id="PRO_5010857486" description="Zinc transporter ZIP13" evidence="6">
    <location>
        <begin position="28"/>
        <end position="329"/>
    </location>
</feature>
<dbReference type="EnsemblMetazoa" id="XM_003382793.3">
    <property type="protein sequence ID" value="XP_003382841.1"/>
    <property type="gene ID" value="LOC100632315"/>
</dbReference>
<feature type="transmembrane region" description="Helical" evidence="5">
    <location>
        <begin position="293"/>
        <end position="312"/>
    </location>
</feature>
<dbReference type="GO" id="GO:0005385">
    <property type="term" value="F:zinc ion transmembrane transporter activity"/>
    <property type="evidence" value="ECO:0007669"/>
    <property type="project" value="TreeGrafter"/>
</dbReference>
<dbReference type="GO" id="GO:0016020">
    <property type="term" value="C:membrane"/>
    <property type="evidence" value="ECO:0007669"/>
    <property type="project" value="UniProtKB-SubCell"/>
</dbReference>
<dbReference type="GO" id="GO:0006882">
    <property type="term" value="P:intracellular zinc ion homeostasis"/>
    <property type="evidence" value="ECO:0007669"/>
    <property type="project" value="TreeGrafter"/>
</dbReference>
<evidence type="ECO:0000313" key="8">
    <source>
        <dbReference type="Proteomes" id="UP000007879"/>
    </source>
</evidence>
<evidence type="ECO:0000256" key="6">
    <source>
        <dbReference type="SAM" id="SignalP"/>
    </source>
</evidence>
<feature type="transmembrane region" description="Helical" evidence="5">
    <location>
        <begin position="262"/>
        <end position="281"/>
    </location>
</feature>
<feature type="signal peptide" evidence="6">
    <location>
        <begin position="1"/>
        <end position="27"/>
    </location>
</feature>
<dbReference type="AlphaFoldDB" id="A0A1X7VSI1"/>
<gene>
    <name evidence="7" type="primary">100632315</name>
</gene>
<dbReference type="STRING" id="400682.A0A1X7VSI1"/>
<keyword evidence="6" id="KW-0732">Signal</keyword>
<evidence type="ECO:0000256" key="2">
    <source>
        <dbReference type="ARBA" id="ARBA00022692"/>
    </source>
</evidence>
<name>A0A1X7VSI1_AMPQE</name>
<dbReference type="PANTHER" id="PTHR16950:SF16">
    <property type="entry name" value="ZINC TRANSPORTER ZIP13"/>
    <property type="match status" value="1"/>
</dbReference>
<keyword evidence="8" id="KW-1185">Reference proteome</keyword>
<dbReference type="InParanoid" id="A0A1X7VSI1"/>
<feature type="transmembrane region" description="Helical" evidence="5">
    <location>
        <begin position="49"/>
        <end position="73"/>
    </location>
</feature>
<dbReference type="FunCoup" id="A0A1X7VSI1">
    <property type="interactions" value="506"/>
</dbReference>
<accession>A0A1X7VSI1</accession>
<protein>
    <recommendedName>
        <fullName evidence="9">Zinc transporter ZIP13</fullName>
    </recommendedName>
</protein>
<comment type="subcellular location">
    <subcellularLocation>
        <location evidence="1">Membrane</location>
        <topology evidence="1">Multi-pass membrane protein</topology>
    </subcellularLocation>
</comment>
<dbReference type="KEGG" id="aqu:100632315"/>
<organism evidence="7">
    <name type="scientific">Amphimedon queenslandica</name>
    <name type="common">Sponge</name>
    <dbReference type="NCBI Taxonomy" id="400682"/>
    <lineage>
        <taxon>Eukaryota</taxon>
        <taxon>Metazoa</taxon>
        <taxon>Porifera</taxon>
        <taxon>Demospongiae</taxon>
        <taxon>Heteroscleromorpha</taxon>
        <taxon>Haplosclerida</taxon>
        <taxon>Niphatidae</taxon>
        <taxon>Amphimedon</taxon>
    </lineage>
</organism>
<evidence type="ECO:0000256" key="4">
    <source>
        <dbReference type="ARBA" id="ARBA00023136"/>
    </source>
</evidence>
<evidence type="ECO:0000256" key="1">
    <source>
        <dbReference type="ARBA" id="ARBA00004141"/>
    </source>
</evidence>
<reference evidence="7" key="2">
    <citation type="submission" date="2017-05" db="UniProtKB">
        <authorList>
            <consortium name="EnsemblMetazoa"/>
        </authorList>
    </citation>
    <scope>IDENTIFICATION</scope>
</reference>
<dbReference type="Pfam" id="PF02535">
    <property type="entry name" value="Zip"/>
    <property type="match status" value="1"/>
</dbReference>
<keyword evidence="2 5" id="KW-0812">Transmembrane</keyword>